<dbReference type="PANTHER" id="PTHR30068:SF3">
    <property type="entry name" value="PHOSPHOLIPID_GLYCEROL ACYLTRANSFERASE DOMAIN-CONTAINING PROTEIN"/>
    <property type="match status" value="1"/>
</dbReference>
<organism evidence="1 2">
    <name type="scientific">Candidatus Cryptobacteroides merdigallinarum</name>
    <dbReference type="NCBI Taxonomy" id="2840770"/>
    <lineage>
        <taxon>Bacteria</taxon>
        <taxon>Pseudomonadati</taxon>
        <taxon>Bacteroidota</taxon>
        <taxon>Bacteroidia</taxon>
        <taxon>Bacteroidales</taxon>
        <taxon>Candidatus Cryptobacteroides</taxon>
    </lineage>
</organism>
<dbReference type="GO" id="GO:0019698">
    <property type="term" value="P:D-galacturonate catabolic process"/>
    <property type="evidence" value="ECO:0007669"/>
    <property type="project" value="TreeGrafter"/>
</dbReference>
<name>A0A9D9EJR9_9BACT</name>
<dbReference type="PANTHER" id="PTHR30068">
    <property type="entry name" value="URONATE ISOMERASE"/>
    <property type="match status" value="1"/>
</dbReference>
<comment type="caution">
    <text evidence="1">The sequence shown here is derived from an EMBL/GenBank/DDBJ whole genome shotgun (WGS) entry which is preliminary data.</text>
</comment>
<dbReference type="AlphaFoldDB" id="A0A9D9EJR9"/>
<dbReference type="EMBL" id="JADIMQ010000085">
    <property type="protein sequence ID" value="MBO8448804.1"/>
    <property type="molecule type" value="Genomic_DNA"/>
</dbReference>
<evidence type="ECO:0000313" key="2">
    <source>
        <dbReference type="Proteomes" id="UP000810252"/>
    </source>
</evidence>
<dbReference type="GO" id="GO:0016746">
    <property type="term" value="F:acyltransferase activity"/>
    <property type="evidence" value="ECO:0007669"/>
    <property type="project" value="UniProtKB-KW"/>
</dbReference>
<gene>
    <name evidence="1" type="ORF">IAC29_05990</name>
</gene>
<dbReference type="GO" id="GO:0042840">
    <property type="term" value="P:D-glucuronate catabolic process"/>
    <property type="evidence" value="ECO:0007669"/>
    <property type="project" value="TreeGrafter"/>
</dbReference>
<protein>
    <submittedName>
        <fullName evidence="1">Glycerol acyltransferase</fullName>
    </submittedName>
</protein>
<keyword evidence="1" id="KW-0012">Acyltransferase</keyword>
<proteinExistence type="predicted"/>
<reference evidence="1" key="2">
    <citation type="journal article" date="2021" name="PeerJ">
        <title>Extensive microbial diversity within the chicken gut microbiome revealed by metagenomics and culture.</title>
        <authorList>
            <person name="Gilroy R."/>
            <person name="Ravi A."/>
            <person name="Getino M."/>
            <person name="Pursley I."/>
            <person name="Horton D.L."/>
            <person name="Alikhan N.F."/>
            <person name="Baker D."/>
            <person name="Gharbi K."/>
            <person name="Hall N."/>
            <person name="Watson M."/>
            <person name="Adriaenssens E.M."/>
            <person name="Foster-Nyarko E."/>
            <person name="Jarju S."/>
            <person name="Secka A."/>
            <person name="Antonio M."/>
            <person name="Oren A."/>
            <person name="Chaudhuri R.R."/>
            <person name="La Ragione R."/>
            <person name="Hildebrand F."/>
            <person name="Pallen M.J."/>
        </authorList>
    </citation>
    <scope>NUCLEOTIDE SEQUENCE</scope>
    <source>
        <strain evidence="1">20514</strain>
    </source>
</reference>
<sequence>MIDLSEFESISPYTDEEAVRALGIVAENPVLQEVSQYFYPDKSPDYLQNLLKQVKSIDDFQVMVMSKVIDWVIEHTAHNFSYDGIANIDRERKFLALSNHRDIILDPAITQLVLFRNGIPLTEIAVGDNLITNKFIEYLIRSNRMIKVVRGISARELYLSSQLLSKYIRLNITGQKSSIWLAQRQGRTKDGEDITEQGLLKMLDMSGTSDFRRNFEELNIIPLSISYEYEPCDVLKARELLISRSRKYVKAPGEDLNSILTGIKQQKGNIHLNIGTPLSSEEIEAASECDKNDRYQWIRHAVDLRVIDGYKLWKTNYIAYDLLNMSFRYSDRYSPEEAQEFVDYMEHQLDTVEKSLCREELRNIFLTIYSNPVLSKELLARKMELPGWKLQWGR</sequence>
<keyword evidence="1" id="KW-0808">Transferase</keyword>
<reference evidence="1" key="1">
    <citation type="submission" date="2020-10" db="EMBL/GenBank/DDBJ databases">
        <authorList>
            <person name="Gilroy R."/>
        </authorList>
    </citation>
    <scope>NUCLEOTIDE SEQUENCE</scope>
    <source>
        <strain evidence="1">20514</strain>
    </source>
</reference>
<dbReference type="Proteomes" id="UP000810252">
    <property type="component" value="Unassembled WGS sequence"/>
</dbReference>
<accession>A0A9D9EJR9</accession>
<evidence type="ECO:0000313" key="1">
    <source>
        <dbReference type="EMBL" id="MBO8448804.1"/>
    </source>
</evidence>